<feature type="region of interest" description="Disordered" evidence="1">
    <location>
        <begin position="1"/>
        <end position="24"/>
    </location>
</feature>
<name>A0A0D1W678_9EURO</name>
<accession>A0A0D1W678</accession>
<dbReference type="Proteomes" id="UP000053599">
    <property type="component" value="Unassembled WGS sequence"/>
</dbReference>
<dbReference type="HOGENOM" id="CLU_037139_0_0_1"/>
<reference evidence="3 4" key="1">
    <citation type="submission" date="2015-01" db="EMBL/GenBank/DDBJ databases">
        <title>The Genome Sequence of Exophiala sideris CBS121828.</title>
        <authorList>
            <consortium name="The Broad Institute Genomics Platform"/>
            <person name="Cuomo C."/>
            <person name="de Hoog S."/>
            <person name="Gorbushina A."/>
            <person name="Stielow B."/>
            <person name="Teixiera M."/>
            <person name="Abouelleil A."/>
            <person name="Chapman S.B."/>
            <person name="Priest M."/>
            <person name="Young S.K."/>
            <person name="Wortman J."/>
            <person name="Nusbaum C."/>
            <person name="Birren B."/>
        </authorList>
    </citation>
    <scope>NUCLEOTIDE SEQUENCE [LARGE SCALE GENOMIC DNA]</scope>
    <source>
        <strain evidence="3 4">CBS 121828</strain>
    </source>
</reference>
<evidence type="ECO:0000313" key="3">
    <source>
        <dbReference type="EMBL" id="KIV84170.1"/>
    </source>
</evidence>
<feature type="compositionally biased region" description="Polar residues" evidence="1">
    <location>
        <begin position="12"/>
        <end position="24"/>
    </location>
</feature>
<proteinExistence type="predicted"/>
<gene>
    <name evidence="3" type="ORF">PV11_06139</name>
</gene>
<evidence type="ECO:0000256" key="1">
    <source>
        <dbReference type="SAM" id="MobiDB-lite"/>
    </source>
</evidence>
<dbReference type="AlphaFoldDB" id="A0A0D1W678"/>
<keyword evidence="2" id="KW-1133">Transmembrane helix</keyword>
<organism evidence="3 4">
    <name type="scientific">Exophiala sideris</name>
    <dbReference type="NCBI Taxonomy" id="1016849"/>
    <lineage>
        <taxon>Eukaryota</taxon>
        <taxon>Fungi</taxon>
        <taxon>Dikarya</taxon>
        <taxon>Ascomycota</taxon>
        <taxon>Pezizomycotina</taxon>
        <taxon>Eurotiomycetes</taxon>
        <taxon>Chaetothyriomycetidae</taxon>
        <taxon>Chaetothyriales</taxon>
        <taxon>Herpotrichiellaceae</taxon>
        <taxon>Exophiala</taxon>
    </lineage>
</organism>
<dbReference type="EMBL" id="KN846952">
    <property type="protein sequence ID" value="KIV84170.1"/>
    <property type="molecule type" value="Genomic_DNA"/>
</dbReference>
<dbReference type="STRING" id="1016849.A0A0D1W678"/>
<feature type="transmembrane region" description="Helical" evidence="2">
    <location>
        <begin position="66"/>
        <end position="87"/>
    </location>
</feature>
<dbReference type="OrthoDB" id="5373426at2759"/>
<keyword evidence="2" id="KW-0472">Membrane</keyword>
<sequence>MASGPSSSPGSDTSWPITSMSPETDSNDGHFCAVVPSHHQNRRPTWLLRLIFKVQDLIDSFSWIRAIYYLCSYSYFCLMMYLAYIVLPLPGHWHTTNQSDKIPIVYQEFNNYFSGFQGFAECNIRATDLYTPPQDASKYCSRRADLLESMSQGGRIGFDTPYWPKDCHYRWYTIAEVCMILERFDAIVFIGDFSLQNIYNGFNILLRQDLASGTLKTWDMDKDTLQQCRCDNQFIVQSCAGHYVTTSEDVVSSANTAGRDSPYACSRTPHAFLQIDKSPAPHDVVQKFKALVPQVPQSNYKPVPIIHSLSPSTLSADAAGNSMLEFLALADASKRKTPMLWIGPTAAGHIDIKDRKGNQEIWDFDKQLAHVAAQNDIEVLKMWNLTVQATSWDGLRFSEKVAITQAMMVINWLSRLESS</sequence>
<feature type="compositionally biased region" description="Low complexity" evidence="1">
    <location>
        <begin position="1"/>
        <end position="11"/>
    </location>
</feature>
<protein>
    <submittedName>
        <fullName evidence="3">Uncharacterized protein</fullName>
    </submittedName>
</protein>
<evidence type="ECO:0000256" key="2">
    <source>
        <dbReference type="SAM" id="Phobius"/>
    </source>
</evidence>
<keyword evidence="2" id="KW-0812">Transmembrane</keyword>
<evidence type="ECO:0000313" key="4">
    <source>
        <dbReference type="Proteomes" id="UP000053599"/>
    </source>
</evidence>